<dbReference type="Proteomes" id="UP001604336">
    <property type="component" value="Unassembled WGS sequence"/>
</dbReference>
<dbReference type="InterPro" id="IPR003772">
    <property type="entry name" value="YceD"/>
</dbReference>
<gene>
    <name evidence="1" type="ORF">Adt_14807</name>
</gene>
<dbReference type="PANTHER" id="PTHR37734:SF1">
    <property type="entry name" value="LARGE RIBOSOMAL RNA SUBUNIT ACCUMULATION PROTEIN YCED HOMOLOG 2, CHLOROPLASTIC"/>
    <property type="match status" value="1"/>
</dbReference>
<accession>A0ABD1U0P4</accession>
<reference evidence="2" key="1">
    <citation type="submission" date="2024-07" db="EMBL/GenBank/DDBJ databases">
        <title>Two chromosome-level genome assemblies of Korean endemic species Abeliophyllum distichum and Forsythia ovata (Oleaceae).</title>
        <authorList>
            <person name="Jang H."/>
        </authorList>
    </citation>
    <scope>NUCLEOTIDE SEQUENCE [LARGE SCALE GENOMIC DNA]</scope>
</reference>
<keyword evidence="2" id="KW-1185">Reference proteome</keyword>
<name>A0ABD1U0P4_9LAMI</name>
<dbReference type="InterPro" id="IPR044985">
    <property type="entry name" value="YceD_plant"/>
</dbReference>
<evidence type="ECO:0000313" key="1">
    <source>
        <dbReference type="EMBL" id="KAL2518560.1"/>
    </source>
</evidence>
<dbReference type="AlphaFoldDB" id="A0ABD1U0P4"/>
<dbReference type="PANTHER" id="PTHR37734">
    <property type="entry name" value="LARGE RIBOSOMAL RNA SUBUNIT ACCUMULATION PROTEIN YCED HOMOLOG 2, CHLOROPLASTIC"/>
    <property type="match status" value="1"/>
</dbReference>
<evidence type="ECO:0000313" key="2">
    <source>
        <dbReference type="Proteomes" id="UP001604336"/>
    </source>
</evidence>
<protein>
    <submittedName>
        <fullName evidence="1">Uncharacterized protein</fullName>
    </submittedName>
</protein>
<proteinExistence type="predicted"/>
<organism evidence="1 2">
    <name type="scientific">Abeliophyllum distichum</name>
    <dbReference type="NCBI Taxonomy" id="126358"/>
    <lineage>
        <taxon>Eukaryota</taxon>
        <taxon>Viridiplantae</taxon>
        <taxon>Streptophyta</taxon>
        <taxon>Embryophyta</taxon>
        <taxon>Tracheophyta</taxon>
        <taxon>Spermatophyta</taxon>
        <taxon>Magnoliopsida</taxon>
        <taxon>eudicotyledons</taxon>
        <taxon>Gunneridae</taxon>
        <taxon>Pentapetalae</taxon>
        <taxon>asterids</taxon>
        <taxon>lamiids</taxon>
        <taxon>Lamiales</taxon>
        <taxon>Oleaceae</taxon>
        <taxon>Forsythieae</taxon>
        <taxon>Abeliophyllum</taxon>
    </lineage>
</organism>
<comment type="caution">
    <text evidence="1">The sequence shown here is derived from an EMBL/GenBank/DDBJ whole genome shotgun (WGS) entry which is preliminary data.</text>
</comment>
<sequence>MAGAGAGAGCWISSRRPLNYMLPQASKTRDYAKKNELPLMERGKKSSKTQQSLIRISASEGRWDGQWNSQYNLSLQQLQLQDLLLMEEFNHNAHKNTPVSITLCIQKHTGFGLSVEGRIMTCFTSKCCNCCTPFLRQIDSTFKAWVLPSRSSRQRDSTDQQLPEIGVIYVKPGCEADLDSLIQDTIRLAISVKKTCSDSCDKSEPKLLHLGARNAASVDRRWNRLLELKNAGKI</sequence>
<dbReference type="EMBL" id="JBFOLK010000004">
    <property type="protein sequence ID" value="KAL2518560.1"/>
    <property type="molecule type" value="Genomic_DNA"/>
</dbReference>
<dbReference type="Pfam" id="PF02620">
    <property type="entry name" value="YceD"/>
    <property type="match status" value="1"/>
</dbReference>